<reference evidence="1" key="1">
    <citation type="submission" date="2021-11" db="EMBL/GenBank/DDBJ databases">
        <title>Description of novel Flavobacterium species.</title>
        <authorList>
            <person name="Saticioglu I.B."/>
            <person name="Ay H."/>
            <person name="Altun S."/>
            <person name="Duman M."/>
        </authorList>
    </citation>
    <scope>NUCLEOTIDE SEQUENCE</scope>
    <source>
        <strain evidence="1">F-126</strain>
    </source>
</reference>
<sequence length="228" mass="26558">MRKLLLILALGFFSCNQKQLPSEKDVNIKKYSDQEKNDHNLEKKNGDLKIGEVFNDSDLNIAGIYANYSSGKYKFEQEYPDFLIDSTLTEDMRYQSILNLERETVKDENVIRMKDFGVLNSNNQGNLLKILLKREKIDKWKVIDILSIGKAINKDMNQYVMEGNKYLSFSCYNNKKEQYFAVVINKITASGKYEKVLKAFKFDLVKEKIIEVDLKKEKVDCFPEIGDE</sequence>
<dbReference type="RefSeq" id="WP_202704043.1">
    <property type="nucleotide sequence ID" value="NZ_JAJJMN010000001.1"/>
</dbReference>
<proteinExistence type="predicted"/>
<protein>
    <recommendedName>
        <fullName evidence="3">Lipoprotein</fullName>
    </recommendedName>
</protein>
<name>A0ABS8LWI8_9FLAO</name>
<dbReference type="EMBL" id="JAJJMN010000001">
    <property type="protein sequence ID" value="MCC9016442.1"/>
    <property type="molecule type" value="Genomic_DNA"/>
</dbReference>
<organism evidence="1 2">
    <name type="scientific">Flavobacterium lipolyticum</name>
    <dbReference type="NCBI Taxonomy" id="2893754"/>
    <lineage>
        <taxon>Bacteria</taxon>
        <taxon>Pseudomonadati</taxon>
        <taxon>Bacteroidota</taxon>
        <taxon>Flavobacteriia</taxon>
        <taxon>Flavobacteriales</taxon>
        <taxon>Flavobacteriaceae</taxon>
        <taxon>Flavobacterium</taxon>
    </lineage>
</organism>
<dbReference type="Proteomes" id="UP001430700">
    <property type="component" value="Unassembled WGS sequence"/>
</dbReference>
<accession>A0ABS8LWI8</accession>
<evidence type="ECO:0000313" key="2">
    <source>
        <dbReference type="Proteomes" id="UP001430700"/>
    </source>
</evidence>
<keyword evidence="2" id="KW-1185">Reference proteome</keyword>
<evidence type="ECO:0000313" key="1">
    <source>
        <dbReference type="EMBL" id="MCC9016442.1"/>
    </source>
</evidence>
<gene>
    <name evidence="1" type="ORF">LNQ34_01475</name>
</gene>
<evidence type="ECO:0008006" key="3">
    <source>
        <dbReference type="Google" id="ProtNLM"/>
    </source>
</evidence>
<comment type="caution">
    <text evidence="1">The sequence shown here is derived from an EMBL/GenBank/DDBJ whole genome shotgun (WGS) entry which is preliminary data.</text>
</comment>
<dbReference type="PROSITE" id="PS51257">
    <property type="entry name" value="PROKAR_LIPOPROTEIN"/>
    <property type="match status" value="1"/>
</dbReference>